<sequence length="76" mass="8273">MAQSAAVHRWVQASAPTLPSFHLELQTFPSQDLQQSCVSISTGDQTKINSFPEDISAVTVQNNFSSCRTFGRTDGV</sequence>
<dbReference type="EMBL" id="LSYS01005191">
    <property type="protein sequence ID" value="OPJ78255.1"/>
    <property type="molecule type" value="Genomic_DNA"/>
</dbReference>
<evidence type="ECO:0000313" key="1">
    <source>
        <dbReference type="EMBL" id="OPJ78255.1"/>
    </source>
</evidence>
<name>A0A1V4K1L1_PATFA</name>
<accession>A0A1V4K1L1</accession>
<protein>
    <submittedName>
        <fullName evidence="1">Uncharacterized protein</fullName>
    </submittedName>
</protein>
<reference evidence="1 2" key="1">
    <citation type="submission" date="2016-02" db="EMBL/GenBank/DDBJ databases">
        <title>Band-tailed pigeon sequencing and assembly.</title>
        <authorList>
            <person name="Soares A.E."/>
            <person name="Novak B.J."/>
            <person name="Rice E.S."/>
            <person name="O'Connell B."/>
            <person name="Chang D."/>
            <person name="Weber S."/>
            <person name="Shapiro B."/>
        </authorList>
    </citation>
    <scope>NUCLEOTIDE SEQUENCE [LARGE SCALE GENOMIC DNA]</scope>
    <source>
        <strain evidence="1">BTP2013</strain>
        <tissue evidence="1">Blood</tissue>
    </source>
</reference>
<dbReference type="AlphaFoldDB" id="A0A1V4K1L1"/>
<dbReference type="Proteomes" id="UP000190648">
    <property type="component" value="Unassembled WGS sequence"/>
</dbReference>
<evidence type="ECO:0000313" key="2">
    <source>
        <dbReference type="Proteomes" id="UP000190648"/>
    </source>
</evidence>
<proteinExistence type="predicted"/>
<gene>
    <name evidence="1" type="ORF">AV530_015210</name>
</gene>
<organism evidence="1 2">
    <name type="scientific">Patagioenas fasciata monilis</name>
    <dbReference type="NCBI Taxonomy" id="372326"/>
    <lineage>
        <taxon>Eukaryota</taxon>
        <taxon>Metazoa</taxon>
        <taxon>Chordata</taxon>
        <taxon>Craniata</taxon>
        <taxon>Vertebrata</taxon>
        <taxon>Euteleostomi</taxon>
        <taxon>Archelosauria</taxon>
        <taxon>Archosauria</taxon>
        <taxon>Dinosauria</taxon>
        <taxon>Saurischia</taxon>
        <taxon>Theropoda</taxon>
        <taxon>Coelurosauria</taxon>
        <taxon>Aves</taxon>
        <taxon>Neognathae</taxon>
        <taxon>Neoaves</taxon>
        <taxon>Columbimorphae</taxon>
        <taxon>Columbiformes</taxon>
        <taxon>Columbidae</taxon>
        <taxon>Patagioenas</taxon>
    </lineage>
</organism>
<keyword evidence="2" id="KW-1185">Reference proteome</keyword>
<comment type="caution">
    <text evidence="1">The sequence shown here is derived from an EMBL/GenBank/DDBJ whole genome shotgun (WGS) entry which is preliminary data.</text>
</comment>